<protein>
    <submittedName>
        <fullName evidence="1">Uncharacterized protein</fullName>
    </submittedName>
</protein>
<dbReference type="Proteomes" id="UP000320421">
    <property type="component" value="Chromosome"/>
</dbReference>
<dbReference type="RefSeq" id="WP_145188929.1">
    <property type="nucleotide sequence ID" value="NZ_CP036266.1"/>
</dbReference>
<dbReference type="EMBL" id="CP036266">
    <property type="protein sequence ID" value="QDT22679.1"/>
    <property type="molecule type" value="Genomic_DNA"/>
</dbReference>
<accession>A0A517PTH4</accession>
<name>A0A517PTH4_9PLAN</name>
<organism evidence="1 2">
    <name type="scientific">Gimesia chilikensis</name>
    <dbReference type="NCBI Taxonomy" id="2605989"/>
    <lineage>
        <taxon>Bacteria</taxon>
        <taxon>Pseudomonadati</taxon>
        <taxon>Planctomycetota</taxon>
        <taxon>Planctomycetia</taxon>
        <taxon>Planctomycetales</taxon>
        <taxon>Planctomycetaceae</taxon>
        <taxon>Gimesia</taxon>
    </lineage>
</organism>
<keyword evidence="2" id="KW-1185">Reference proteome</keyword>
<gene>
    <name evidence="1" type="ORF">HG66A1_44880</name>
</gene>
<proteinExistence type="predicted"/>
<evidence type="ECO:0000313" key="2">
    <source>
        <dbReference type="Proteomes" id="UP000320421"/>
    </source>
</evidence>
<reference evidence="1 2" key="1">
    <citation type="submission" date="2019-02" db="EMBL/GenBank/DDBJ databases">
        <title>Deep-cultivation of Planctomycetes and their phenomic and genomic characterization uncovers novel biology.</title>
        <authorList>
            <person name="Wiegand S."/>
            <person name="Jogler M."/>
            <person name="Boedeker C."/>
            <person name="Pinto D."/>
            <person name="Vollmers J."/>
            <person name="Rivas-Marin E."/>
            <person name="Kohn T."/>
            <person name="Peeters S.H."/>
            <person name="Heuer A."/>
            <person name="Rast P."/>
            <person name="Oberbeckmann S."/>
            <person name="Bunk B."/>
            <person name="Jeske O."/>
            <person name="Meyerdierks A."/>
            <person name="Storesund J.E."/>
            <person name="Kallscheuer N."/>
            <person name="Luecker S."/>
            <person name="Lage O.M."/>
            <person name="Pohl T."/>
            <person name="Merkel B.J."/>
            <person name="Hornburger P."/>
            <person name="Mueller R.-W."/>
            <person name="Bruemmer F."/>
            <person name="Labrenz M."/>
            <person name="Spormann A.M."/>
            <person name="Op den Camp H."/>
            <person name="Overmann J."/>
            <person name="Amann R."/>
            <person name="Jetten M.S.M."/>
            <person name="Mascher T."/>
            <person name="Medema M.H."/>
            <person name="Devos D.P."/>
            <person name="Kaster A.-K."/>
            <person name="Ovreas L."/>
            <person name="Rohde M."/>
            <person name="Galperin M.Y."/>
            <person name="Jogler C."/>
        </authorList>
    </citation>
    <scope>NUCLEOTIDE SEQUENCE [LARGE SCALE GENOMIC DNA]</scope>
    <source>
        <strain evidence="1 2">HG66A1</strain>
    </source>
</reference>
<dbReference type="OrthoDB" id="291489at2"/>
<dbReference type="AlphaFoldDB" id="A0A517PTH4"/>
<sequence>MQLTEYCRRGIFSPCNQEAEDQLRSRYPDDPLLLNFISLNNDDDYSGLWDLKVFHKINRLCDSMIDDYEEEVIEPDQLYLIVRLIDQEYQNVSSPSLKIFFKSFRELLEKAIKNQKPVFFIF</sequence>
<evidence type="ECO:0000313" key="1">
    <source>
        <dbReference type="EMBL" id="QDT22679.1"/>
    </source>
</evidence>